<dbReference type="AlphaFoldDB" id="V6JUH2"/>
<reference evidence="1 2" key="1">
    <citation type="journal article" date="2014" name="Genome Announc.">
        <title>Draft Genome Sequence of Streptomyces roseochromogenes subsp. oscitans DS 12.976, Producer of the Aminocoumarin Antibiotic Clorobiocin.</title>
        <authorList>
            <person name="Ruckert C."/>
            <person name="Kalinowski J."/>
            <person name="Heide L."/>
            <person name="Apel A.K."/>
        </authorList>
    </citation>
    <scope>NUCLEOTIDE SEQUENCE [LARGE SCALE GENOMIC DNA]</scope>
    <source>
        <strain evidence="1 2">DS 12.976</strain>
    </source>
</reference>
<gene>
    <name evidence="1" type="ORF">M878_39400</name>
</gene>
<evidence type="ECO:0000313" key="2">
    <source>
        <dbReference type="Proteomes" id="UP000017984"/>
    </source>
</evidence>
<dbReference type="STRING" id="1352936.M878_39400"/>
<dbReference type="HOGENOM" id="CLU_1991468_0_0_11"/>
<dbReference type="PATRIC" id="fig|1352936.5.peg.8158"/>
<sequence length="125" mass="13933">MAYSSADLREVTELAELVLHTWTLPDLLQAVDSTNDPEELGDALLQMGLGAPREFDEEFFSRVREGLLDGREDVVEAALVALTYEPWGEYVDPVNELLETAPGGYIEETATAILDRFREVGDDEE</sequence>
<organism evidence="1 2">
    <name type="scientific">Streptomyces roseochromogenus subsp. oscitans DS 12.976</name>
    <dbReference type="NCBI Taxonomy" id="1352936"/>
    <lineage>
        <taxon>Bacteria</taxon>
        <taxon>Bacillati</taxon>
        <taxon>Actinomycetota</taxon>
        <taxon>Actinomycetes</taxon>
        <taxon>Kitasatosporales</taxon>
        <taxon>Streptomycetaceae</taxon>
        <taxon>Streptomyces</taxon>
    </lineage>
</organism>
<evidence type="ECO:0000313" key="1">
    <source>
        <dbReference type="EMBL" id="EST20544.1"/>
    </source>
</evidence>
<protein>
    <submittedName>
        <fullName evidence="1">Uncharacterized protein</fullName>
    </submittedName>
</protein>
<accession>V6JUH2</accession>
<dbReference type="Proteomes" id="UP000017984">
    <property type="component" value="Chromosome"/>
</dbReference>
<comment type="caution">
    <text evidence="1">The sequence shown here is derived from an EMBL/GenBank/DDBJ whole genome shotgun (WGS) entry which is preliminary data.</text>
</comment>
<name>V6JUH2_STRRC</name>
<keyword evidence="2" id="KW-1185">Reference proteome</keyword>
<proteinExistence type="predicted"/>
<dbReference type="EMBL" id="AWQX01000349">
    <property type="protein sequence ID" value="EST20544.1"/>
    <property type="molecule type" value="Genomic_DNA"/>
</dbReference>